<keyword evidence="1" id="KW-0472">Membrane</keyword>
<organism evidence="2">
    <name type="scientific">Dictyoglomus thermophilum</name>
    <dbReference type="NCBI Taxonomy" id="14"/>
    <lineage>
        <taxon>Bacteria</taxon>
        <taxon>Pseudomonadati</taxon>
        <taxon>Dictyoglomota</taxon>
        <taxon>Dictyoglomia</taxon>
        <taxon>Dictyoglomales</taxon>
        <taxon>Dictyoglomaceae</taxon>
        <taxon>Dictyoglomus</taxon>
    </lineage>
</organism>
<dbReference type="RefSeq" id="WP_012548114.1">
    <property type="nucleotide sequence ID" value="NZ_VTFL01000004.1"/>
</dbReference>
<feature type="transmembrane region" description="Helical" evidence="1">
    <location>
        <begin position="99"/>
        <end position="118"/>
    </location>
</feature>
<gene>
    <name evidence="2" type="ORF">ENU78_03205</name>
</gene>
<evidence type="ECO:0000256" key="1">
    <source>
        <dbReference type="SAM" id="Phobius"/>
    </source>
</evidence>
<proteinExistence type="predicted"/>
<comment type="caution">
    <text evidence="2">The sequence shown here is derived from an EMBL/GenBank/DDBJ whole genome shotgun (WGS) entry which is preliminary data.</text>
</comment>
<feature type="transmembrane region" description="Helical" evidence="1">
    <location>
        <begin position="67"/>
        <end position="87"/>
    </location>
</feature>
<keyword evidence="1" id="KW-1133">Transmembrane helix</keyword>
<dbReference type="AlphaFoldDB" id="A0A7C3PRB5"/>
<protein>
    <submittedName>
        <fullName evidence="2">Uncharacterized protein</fullName>
    </submittedName>
</protein>
<feature type="transmembrane region" description="Helical" evidence="1">
    <location>
        <begin position="6"/>
        <end position="24"/>
    </location>
</feature>
<keyword evidence="1" id="KW-0812">Transmembrane</keyword>
<dbReference type="EMBL" id="DTDV01000007">
    <property type="protein sequence ID" value="HGK23451.1"/>
    <property type="molecule type" value="Genomic_DNA"/>
</dbReference>
<reference evidence="2" key="1">
    <citation type="journal article" date="2020" name="mSystems">
        <title>Genome- and Community-Level Interaction Insights into Carbon Utilization and Element Cycling Functions of Hydrothermarchaeota in Hydrothermal Sediment.</title>
        <authorList>
            <person name="Zhou Z."/>
            <person name="Liu Y."/>
            <person name="Xu W."/>
            <person name="Pan J."/>
            <person name="Luo Z.H."/>
            <person name="Li M."/>
        </authorList>
    </citation>
    <scope>NUCLEOTIDE SEQUENCE [LARGE SCALE GENOMIC DNA]</scope>
    <source>
        <strain evidence="2">SpSt-70</strain>
    </source>
</reference>
<sequence>MGLIYQPWFIPIVIICFIFLRQYLERKEELYYQEDAKKYIKVEGNEEIVPPWRKQEEKKIEKPKRSFGFWILNIVLILYLLFVWVLTKYYGFSKDVYEIIAGFTMALYFFFLDIPGYISNIWTYREYPGSVKGEITLSKHFIYSSKKNETKIFLIISFFYYLLTFSNIILGAIFALIIRIWFIDRRLSKISLPDW</sequence>
<evidence type="ECO:0000313" key="2">
    <source>
        <dbReference type="EMBL" id="HGK23451.1"/>
    </source>
</evidence>
<feature type="transmembrane region" description="Helical" evidence="1">
    <location>
        <begin position="152"/>
        <end position="182"/>
    </location>
</feature>
<name>A0A7C3PRB5_DICTH</name>
<accession>A0A7C3PRB5</accession>
<dbReference type="OMA" id="YISNIWT"/>